<evidence type="ECO:0000259" key="2">
    <source>
        <dbReference type="Pfam" id="PF01977"/>
    </source>
</evidence>
<evidence type="ECO:0000313" key="5">
    <source>
        <dbReference type="EMBL" id="MFC4313058.1"/>
    </source>
</evidence>
<dbReference type="EMBL" id="JBHSDU010000015">
    <property type="protein sequence ID" value="MFC4313058.1"/>
    <property type="molecule type" value="Genomic_DNA"/>
</dbReference>
<dbReference type="InterPro" id="IPR049383">
    <property type="entry name" value="UbiD-like_N"/>
</dbReference>
<dbReference type="RefSeq" id="WP_380603044.1">
    <property type="nucleotide sequence ID" value="NZ_JBHSDU010000015.1"/>
</dbReference>
<evidence type="ECO:0000259" key="4">
    <source>
        <dbReference type="Pfam" id="PF20696"/>
    </source>
</evidence>
<dbReference type="SUPFAM" id="SSF143968">
    <property type="entry name" value="UbiD C-terminal domain-like"/>
    <property type="match status" value="1"/>
</dbReference>
<dbReference type="GO" id="GO:0016829">
    <property type="term" value="F:lyase activity"/>
    <property type="evidence" value="ECO:0007669"/>
    <property type="project" value="UniProtKB-KW"/>
</dbReference>
<dbReference type="InterPro" id="IPR049381">
    <property type="entry name" value="UbiD-like_C"/>
</dbReference>
<accession>A0ABV8T2E5</accession>
<dbReference type="PANTHER" id="PTHR30108">
    <property type="entry name" value="3-OCTAPRENYL-4-HYDROXYBENZOATE CARBOXY-LYASE-RELATED"/>
    <property type="match status" value="1"/>
</dbReference>
<organism evidence="5 6">
    <name type="scientific">Steroidobacter flavus</name>
    <dbReference type="NCBI Taxonomy" id="1842136"/>
    <lineage>
        <taxon>Bacteria</taxon>
        <taxon>Pseudomonadati</taxon>
        <taxon>Pseudomonadota</taxon>
        <taxon>Gammaproteobacteria</taxon>
        <taxon>Steroidobacterales</taxon>
        <taxon>Steroidobacteraceae</taxon>
        <taxon>Steroidobacter</taxon>
    </lineage>
</organism>
<evidence type="ECO:0000259" key="3">
    <source>
        <dbReference type="Pfam" id="PF20695"/>
    </source>
</evidence>
<feature type="domain" description="3-octaprenyl-4-hydroxybenzoate carboxy-lyase-like N-terminal" evidence="3">
    <location>
        <begin position="5"/>
        <end position="76"/>
    </location>
</feature>
<feature type="domain" description="3-octaprenyl-4-hydroxybenzoate carboxy-lyase-like Rift-related" evidence="2">
    <location>
        <begin position="104"/>
        <end position="286"/>
    </location>
</feature>
<dbReference type="PANTHER" id="PTHR30108:SF21">
    <property type="entry name" value="4-HYDROXYBENZOATE DECARBOXYLASE"/>
    <property type="match status" value="1"/>
</dbReference>
<feature type="domain" description="3-octaprenyl-4-hydroxybenzoate carboxy-lyase-like C-terminal" evidence="4">
    <location>
        <begin position="295"/>
        <end position="409"/>
    </location>
</feature>
<dbReference type="Proteomes" id="UP001595904">
    <property type="component" value="Unassembled WGS sequence"/>
</dbReference>
<keyword evidence="6" id="KW-1185">Reference proteome</keyword>
<dbReference type="InterPro" id="IPR048304">
    <property type="entry name" value="UbiD_Rift_dom"/>
</dbReference>
<gene>
    <name evidence="5" type="ORF">ACFPN2_28515</name>
</gene>
<protein>
    <submittedName>
        <fullName evidence="5">UbiD family decarboxylase</fullName>
        <ecNumber evidence="5">4.1.1.-</ecNumber>
    </submittedName>
</protein>
<reference evidence="6" key="1">
    <citation type="journal article" date="2019" name="Int. J. Syst. Evol. Microbiol.">
        <title>The Global Catalogue of Microorganisms (GCM) 10K type strain sequencing project: providing services to taxonomists for standard genome sequencing and annotation.</title>
        <authorList>
            <consortium name="The Broad Institute Genomics Platform"/>
            <consortium name="The Broad Institute Genome Sequencing Center for Infectious Disease"/>
            <person name="Wu L."/>
            <person name="Ma J."/>
        </authorList>
    </citation>
    <scope>NUCLEOTIDE SEQUENCE [LARGE SCALE GENOMIC DNA]</scope>
    <source>
        <strain evidence="6">CGMCC 1.10759</strain>
    </source>
</reference>
<dbReference type="SUPFAM" id="SSF50475">
    <property type="entry name" value="FMN-binding split barrel"/>
    <property type="match status" value="1"/>
</dbReference>
<dbReference type="Pfam" id="PF20695">
    <property type="entry name" value="UbiD_N"/>
    <property type="match status" value="1"/>
</dbReference>
<proteinExistence type="inferred from homology"/>
<name>A0ABV8T2E5_9GAMM</name>
<evidence type="ECO:0000256" key="1">
    <source>
        <dbReference type="ARBA" id="ARBA00010021"/>
    </source>
</evidence>
<dbReference type="EC" id="4.1.1.-" evidence="5"/>
<sequence length="438" mass="48439">MKDFIEKLAADGELLIVDEPVNPKFELAAVTRKIQTISEKAVLFNNVAGTRLPVVSNLYGSHDRLCRLIGATSDAFCPAWDKVLRSAVPSQIYEHVAAPADLMECSLSDLPLITYHGKDAGPYFTSAIFLALEPDTGVPNLSFHRSMYVNDRELRVRLGSSHDLARYQKKAEQRGEALEAALLIGVPPEIFLSAGYSLPYEANELELAAKLLGGPVPMRSCSRIGLSVPAATEIVVEGRFVPNVRRPEGPFGEFLGAYVPVGDNHVFEVLAVTHRAGAYFHALTCGTAEDLRPLEALTAARVYEHVSRVVKGVLDVSTRPNCMISILKIRQEYEGHGKHALLAALGSNMDYNKVCMVVDEDVDIYDLNDVMWAFLTRGPADQRAMVLERIPGFYRDEMKDHWGRLAIDATMPWGRQAEFERKAIPGEEGVDLARYLRA</sequence>
<keyword evidence="5" id="KW-0456">Lyase</keyword>
<evidence type="ECO:0000313" key="6">
    <source>
        <dbReference type="Proteomes" id="UP001595904"/>
    </source>
</evidence>
<comment type="similarity">
    <text evidence="1">Belongs to the UbiD family.</text>
</comment>
<dbReference type="Gene3D" id="3.40.1670.10">
    <property type="entry name" value="UbiD C-terminal domain-like"/>
    <property type="match status" value="1"/>
</dbReference>
<comment type="caution">
    <text evidence="5">The sequence shown here is derived from an EMBL/GenBank/DDBJ whole genome shotgun (WGS) entry which is preliminary data.</text>
</comment>
<dbReference type="InterPro" id="IPR002830">
    <property type="entry name" value="UbiD"/>
</dbReference>
<dbReference type="NCBIfam" id="TIGR00148">
    <property type="entry name" value="UbiD family decarboxylase"/>
    <property type="match status" value="1"/>
</dbReference>
<dbReference type="Pfam" id="PF01977">
    <property type="entry name" value="UbiD"/>
    <property type="match status" value="1"/>
</dbReference>
<dbReference type="Pfam" id="PF20696">
    <property type="entry name" value="UbiD_C"/>
    <property type="match status" value="1"/>
</dbReference>